<evidence type="ECO:0000256" key="1">
    <source>
        <dbReference type="SAM" id="MobiDB-lite"/>
    </source>
</evidence>
<reference evidence="2 3" key="1">
    <citation type="submission" date="2019-04" db="EMBL/GenBank/DDBJ databases">
        <title>An improved genome assembly and genetic linkage map for asparagus bean, Vigna unguiculata ssp. sesquipedialis.</title>
        <authorList>
            <person name="Xia Q."/>
            <person name="Zhang R."/>
            <person name="Dong Y."/>
        </authorList>
    </citation>
    <scope>NUCLEOTIDE SEQUENCE [LARGE SCALE GENOMIC DNA]</scope>
    <source>
        <tissue evidence="2">Leaf</tissue>
    </source>
</reference>
<feature type="region of interest" description="Disordered" evidence="1">
    <location>
        <begin position="102"/>
        <end position="126"/>
    </location>
</feature>
<gene>
    <name evidence="2" type="ORF">DEO72_LG5g1373</name>
</gene>
<keyword evidence="3" id="KW-1185">Reference proteome</keyword>
<name>A0A4D6LXS3_VIGUN</name>
<dbReference type="EMBL" id="CP039349">
    <property type="protein sequence ID" value="QCD93300.1"/>
    <property type="molecule type" value="Genomic_DNA"/>
</dbReference>
<sequence length="194" mass="20940">MPQFRIPEAVSLRTVKKPQFRHCAATSSPMSLRASPSPASLHLLHRPAPPSRTAPVSYTHLDVYKRQSLRRVKKPQFLHCAATSSPISLRASPSPASLHLLQRPAPPSRTAPTVQHISDAQHPPSRTPLTLKGSISSPLLSTPAVAPVRSVPAAPFPISSTATTYKNPVRANTPSMATDMTTRSVTSRQDITDL</sequence>
<protein>
    <submittedName>
        <fullName evidence="2">Uncharacterized protein</fullName>
    </submittedName>
</protein>
<evidence type="ECO:0000313" key="2">
    <source>
        <dbReference type="EMBL" id="QCD93300.1"/>
    </source>
</evidence>
<organism evidence="2 3">
    <name type="scientific">Vigna unguiculata</name>
    <name type="common">Cowpea</name>
    <dbReference type="NCBI Taxonomy" id="3917"/>
    <lineage>
        <taxon>Eukaryota</taxon>
        <taxon>Viridiplantae</taxon>
        <taxon>Streptophyta</taxon>
        <taxon>Embryophyta</taxon>
        <taxon>Tracheophyta</taxon>
        <taxon>Spermatophyta</taxon>
        <taxon>Magnoliopsida</taxon>
        <taxon>eudicotyledons</taxon>
        <taxon>Gunneridae</taxon>
        <taxon>Pentapetalae</taxon>
        <taxon>rosids</taxon>
        <taxon>fabids</taxon>
        <taxon>Fabales</taxon>
        <taxon>Fabaceae</taxon>
        <taxon>Papilionoideae</taxon>
        <taxon>50 kb inversion clade</taxon>
        <taxon>NPAAA clade</taxon>
        <taxon>indigoferoid/millettioid clade</taxon>
        <taxon>Phaseoleae</taxon>
        <taxon>Vigna</taxon>
    </lineage>
</organism>
<dbReference type="AlphaFoldDB" id="A0A4D6LXS3"/>
<dbReference type="Proteomes" id="UP000501690">
    <property type="component" value="Linkage Group LG5"/>
</dbReference>
<evidence type="ECO:0000313" key="3">
    <source>
        <dbReference type="Proteomes" id="UP000501690"/>
    </source>
</evidence>
<accession>A0A4D6LXS3</accession>
<feature type="region of interest" description="Disordered" evidence="1">
    <location>
        <begin position="167"/>
        <end position="194"/>
    </location>
</feature>
<proteinExistence type="predicted"/>